<evidence type="ECO:0000313" key="3">
    <source>
        <dbReference type="EMBL" id="CAL6025121.1"/>
    </source>
</evidence>
<evidence type="ECO:0000313" key="2">
    <source>
        <dbReference type="EMBL" id="CAI9966987.1"/>
    </source>
</evidence>
<dbReference type="Proteomes" id="UP001642409">
    <property type="component" value="Unassembled WGS sequence"/>
</dbReference>
<dbReference type="EMBL" id="CAXDID020000097">
    <property type="protein sequence ID" value="CAL6025121.1"/>
    <property type="molecule type" value="Genomic_DNA"/>
</dbReference>
<gene>
    <name evidence="3" type="ORF">HINF_LOCUS29959</name>
    <name evidence="2" type="ORF">HINF_LOCUS54632</name>
</gene>
<evidence type="ECO:0000313" key="4">
    <source>
        <dbReference type="Proteomes" id="UP001642409"/>
    </source>
</evidence>
<protein>
    <submittedName>
        <fullName evidence="3">Hypothetical_protein</fullName>
    </submittedName>
</protein>
<dbReference type="AlphaFoldDB" id="A0AA86UW10"/>
<reference evidence="2" key="1">
    <citation type="submission" date="2023-06" db="EMBL/GenBank/DDBJ databases">
        <authorList>
            <person name="Kurt Z."/>
        </authorList>
    </citation>
    <scope>NUCLEOTIDE SEQUENCE</scope>
</reference>
<keyword evidence="4" id="KW-1185">Reference proteome</keyword>
<proteinExistence type="predicted"/>
<dbReference type="EMBL" id="CATOUU010001010">
    <property type="protein sequence ID" value="CAI9966987.1"/>
    <property type="molecule type" value="Genomic_DNA"/>
</dbReference>
<organism evidence="2">
    <name type="scientific">Hexamita inflata</name>
    <dbReference type="NCBI Taxonomy" id="28002"/>
    <lineage>
        <taxon>Eukaryota</taxon>
        <taxon>Metamonada</taxon>
        <taxon>Diplomonadida</taxon>
        <taxon>Hexamitidae</taxon>
        <taxon>Hexamitinae</taxon>
        <taxon>Hexamita</taxon>
    </lineage>
</organism>
<reference evidence="3 4" key="2">
    <citation type="submission" date="2024-07" db="EMBL/GenBank/DDBJ databases">
        <authorList>
            <person name="Akdeniz Z."/>
        </authorList>
    </citation>
    <scope>NUCLEOTIDE SEQUENCE [LARGE SCALE GENOMIC DNA]</scope>
</reference>
<name>A0AA86UW10_9EUKA</name>
<sequence>MQISVQNQALHEYVLERLKQASNKEKSAPFPFPIIGFNPPPNLSAAEEKELRQQQTKQQLEILYEIQLLQQKQLLMWKEEDIQIKQLLNSAKTLHTAYGQYVWTNERVKELKKLIKKYNYYASEDKIALQTQIATDLGLSVFICEYKISELEDQSRVTQQKRNSSSSKNQTIKKTSKK</sequence>
<evidence type="ECO:0000256" key="1">
    <source>
        <dbReference type="SAM" id="MobiDB-lite"/>
    </source>
</evidence>
<accession>A0AA86UW10</accession>
<comment type="caution">
    <text evidence="2">The sequence shown here is derived from an EMBL/GenBank/DDBJ whole genome shotgun (WGS) entry which is preliminary data.</text>
</comment>
<feature type="region of interest" description="Disordered" evidence="1">
    <location>
        <begin position="156"/>
        <end position="178"/>
    </location>
</feature>